<protein>
    <submittedName>
        <fullName evidence="1">Di-heme enzyme</fullName>
    </submittedName>
</protein>
<reference evidence="2" key="1">
    <citation type="submission" date="2018-09" db="EMBL/GenBank/DDBJ databases">
        <authorList>
            <person name="Livingstone P.G."/>
            <person name="Whitworth D.E."/>
        </authorList>
    </citation>
    <scope>NUCLEOTIDE SEQUENCE [LARGE SCALE GENOMIC DNA]</scope>
    <source>
        <strain evidence="2">CA054A</strain>
    </source>
</reference>
<gene>
    <name evidence="1" type="ORF">D7V88_41165</name>
</gene>
<dbReference type="Proteomes" id="UP000268094">
    <property type="component" value="Unassembled WGS sequence"/>
</dbReference>
<dbReference type="Gene3D" id="1.10.760.10">
    <property type="entry name" value="Cytochrome c-like domain"/>
    <property type="match status" value="1"/>
</dbReference>
<proteinExistence type="predicted"/>
<comment type="caution">
    <text evidence="1">The sequence shown here is derived from an EMBL/GenBank/DDBJ whole genome shotgun (WGS) entry which is preliminary data.</text>
</comment>
<dbReference type="GO" id="GO:0009055">
    <property type="term" value="F:electron transfer activity"/>
    <property type="evidence" value="ECO:0007669"/>
    <property type="project" value="InterPro"/>
</dbReference>
<dbReference type="InterPro" id="IPR036909">
    <property type="entry name" value="Cyt_c-like_dom_sf"/>
</dbReference>
<dbReference type="GO" id="GO:0020037">
    <property type="term" value="F:heme binding"/>
    <property type="evidence" value="ECO:0007669"/>
    <property type="project" value="InterPro"/>
</dbReference>
<evidence type="ECO:0000313" key="2">
    <source>
        <dbReference type="Proteomes" id="UP000268094"/>
    </source>
</evidence>
<name>A0A3A8HQ48_9BACT</name>
<feature type="non-terminal residue" evidence="1">
    <location>
        <position position="1"/>
    </location>
</feature>
<evidence type="ECO:0000313" key="1">
    <source>
        <dbReference type="EMBL" id="RKG67303.1"/>
    </source>
</evidence>
<keyword evidence="2" id="KW-1185">Reference proteome</keyword>
<organism evidence="1 2">
    <name type="scientific">Corallococcus terminator</name>
    <dbReference type="NCBI Taxonomy" id="2316733"/>
    <lineage>
        <taxon>Bacteria</taxon>
        <taxon>Pseudomonadati</taxon>
        <taxon>Myxococcota</taxon>
        <taxon>Myxococcia</taxon>
        <taxon>Myxococcales</taxon>
        <taxon>Cystobacterineae</taxon>
        <taxon>Myxococcaceae</taxon>
        <taxon>Corallococcus</taxon>
    </lineage>
</organism>
<accession>A0A3A8HQ48</accession>
<dbReference type="EMBL" id="RAVZ01000648">
    <property type="protein sequence ID" value="RKG67303.1"/>
    <property type="molecule type" value="Genomic_DNA"/>
</dbReference>
<sequence>ARAMNGGEASPLQSPFVRGFTLTPAEKADVIAFLESLTDTDFLHDPRFADPAVAP</sequence>
<dbReference type="AlphaFoldDB" id="A0A3A8HQ48"/>